<dbReference type="Pfam" id="PF15868">
    <property type="entry name" value="MBF2"/>
    <property type="match status" value="1"/>
</dbReference>
<dbReference type="AlphaFoldDB" id="A0A6J2XXH4"/>
<dbReference type="PANTHER" id="PTHR37685:SF1">
    <property type="entry name" value="GEO11136P1-RELATED"/>
    <property type="match status" value="1"/>
</dbReference>
<dbReference type="InterPro" id="IPR031734">
    <property type="entry name" value="MBF2"/>
</dbReference>
<dbReference type="Proteomes" id="UP000504635">
    <property type="component" value="Unplaced"/>
</dbReference>
<dbReference type="PANTHER" id="PTHR37685">
    <property type="entry name" value="GEO11136P1-RELATED"/>
    <property type="match status" value="1"/>
</dbReference>
<keyword evidence="1" id="KW-0472">Membrane</keyword>
<proteinExistence type="predicted"/>
<keyword evidence="2" id="KW-1185">Reference proteome</keyword>
<dbReference type="RefSeq" id="XP_030756167.1">
    <property type="nucleotide sequence ID" value="XM_030900307.1"/>
</dbReference>
<dbReference type="OrthoDB" id="8192785at2759"/>
<feature type="transmembrane region" description="Helical" evidence="1">
    <location>
        <begin position="12"/>
        <end position="32"/>
    </location>
</feature>
<dbReference type="GeneID" id="115882312"/>
<sequence length="148" mass="16901">MTNTRVNMAITRGLYVFLTIIFLCINIVQMFTTITSKNYPIKGSIVVKEVKKPHHLFIGRCPKNVPMLHQENIILKNDNQTLISANIKVIVEGRVNITCVNIYDEDPEVQAYPSYISGGIGYNFIEFHVVTSYGNGFKFYVEIFGYQI</sequence>
<keyword evidence="1" id="KW-0812">Transmembrane</keyword>
<dbReference type="KEGG" id="soy:115882312"/>
<gene>
    <name evidence="3" type="primary">LOC115882312</name>
</gene>
<accession>A0A6J2XXH4</accession>
<evidence type="ECO:0000313" key="2">
    <source>
        <dbReference type="Proteomes" id="UP000504635"/>
    </source>
</evidence>
<dbReference type="InParanoid" id="A0A6J2XXH4"/>
<evidence type="ECO:0000313" key="3">
    <source>
        <dbReference type="RefSeq" id="XP_030756167.1"/>
    </source>
</evidence>
<organism evidence="2 3">
    <name type="scientific">Sitophilus oryzae</name>
    <name type="common">Rice weevil</name>
    <name type="synonym">Curculio oryzae</name>
    <dbReference type="NCBI Taxonomy" id="7048"/>
    <lineage>
        <taxon>Eukaryota</taxon>
        <taxon>Metazoa</taxon>
        <taxon>Ecdysozoa</taxon>
        <taxon>Arthropoda</taxon>
        <taxon>Hexapoda</taxon>
        <taxon>Insecta</taxon>
        <taxon>Pterygota</taxon>
        <taxon>Neoptera</taxon>
        <taxon>Endopterygota</taxon>
        <taxon>Coleoptera</taxon>
        <taxon>Polyphaga</taxon>
        <taxon>Cucujiformia</taxon>
        <taxon>Curculionidae</taxon>
        <taxon>Dryophthorinae</taxon>
        <taxon>Sitophilus</taxon>
    </lineage>
</organism>
<reference evidence="3" key="1">
    <citation type="submission" date="2025-08" db="UniProtKB">
        <authorList>
            <consortium name="RefSeq"/>
        </authorList>
    </citation>
    <scope>IDENTIFICATION</scope>
    <source>
        <tissue evidence="3">Gonads</tissue>
    </source>
</reference>
<protein>
    <submittedName>
        <fullName evidence="3">Uncharacterized protein LOC115882312</fullName>
    </submittedName>
</protein>
<evidence type="ECO:0000256" key="1">
    <source>
        <dbReference type="SAM" id="Phobius"/>
    </source>
</evidence>
<keyword evidence="1" id="KW-1133">Transmembrane helix</keyword>
<name>A0A6J2XXH4_SITOR</name>